<evidence type="ECO:0000256" key="1">
    <source>
        <dbReference type="ARBA" id="ARBA00022737"/>
    </source>
</evidence>
<feature type="repeat" description="ANK" evidence="3">
    <location>
        <begin position="810"/>
        <end position="842"/>
    </location>
</feature>
<dbReference type="Gene3D" id="1.25.40.20">
    <property type="entry name" value="Ankyrin repeat-containing domain"/>
    <property type="match status" value="2"/>
</dbReference>
<dbReference type="PROSITE" id="PS50088">
    <property type="entry name" value="ANK_REPEAT"/>
    <property type="match status" value="4"/>
</dbReference>
<reference evidence="6 7" key="1">
    <citation type="submission" date="2023-01" db="EMBL/GenBank/DDBJ databases">
        <title>Analysis of 21 Apiospora genomes using comparative genomics revels a genus with tremendous synthesis potential of carbohydrate active enzymes and secondary metabolites.</title>
        <authorList>
            <person name="Sorensen T."/>
        </authorList>
    </citation>
    <scope>NUCLEOTIDE SEQUENCE [LARGE SCALE GENOMIC DNA]</scope>
    <source>
        <strain evidence="6 7">CBS 83171</strain>
    </source>
</reference>
<feature type="repeat" description="ANK" evidence="3">
    <location>
        <begin position="367"/>
        <end position="399"/>
    </location>
</feature>
<sequence>MSSHHNARIPNEKWEAHKKDIMRLVDRNHSLKDIVEALKSSNFIVTKNQLSHRLNKTWRIHKKTPKGKAEPLWRYIDYQIAERRRSGKTSHVILDGILLDPDTTKKETGRYSQRAWSSGIGARPKTPPGRLISVCTPRETVGQTEWPQDLPWLISSVQSLQITSSVWHSSANKSLISKWRDSALLEAIDQLMPCNRSCQSSASFSIPIPESDEHGSIRLVKTMKFGNTKEALQEQLKLVFLQASNKYLFTNYRWSDKDWALFLNLIRLLNVAGLTQRPMKPNEDLTMLAAREYLFQQTFRSLAHPYRRPFDLVSLPPEDDMRCIADFLEWLLRSGQDPNVPGVRQCFSFLQYIKERVGSVWFETQEQGEGLLFHASRRGYLEILDFVLEDNTDINATNQYGGTALHNAVLGRKSPYMTCKYLLGRGAGLNSSCADISASHLACSQVDDIEILKLLYSRGAIVNTSIDPKATSARFMEANRQLPYPGTEQGLVDHLSRISTPLKAAINNKGLDPHELIEFLSQVAPSSTEVTDWMLESANAELLLLALRSGGWRDLQLSDSQGLLENALEAAKSSRYDAGALCAAAFQVCKSGSKPNLVESLLINRLLCDNTTLDISMEMAAVGIALYNDRIDLLDALQKDIPVQHLARLYGLVDAITDPLWWHEPKRLGSIACFAVDSDTCNFEDKVKQYGWDTVCLGMVVDSRDYEKVQVLMNHRLLRQNLTADRDSCQMYPLDYSPLIQSVVAEDAKLVQACLKLGEPVNAICPFSFVDGHTCLIESVAQGNLDIVNLLLEWNADVNQSGRCEEQASWEYTPLQLACAEGHLTIVKRLIDYGADIDAVDGEGKTVLEMAAERGSIDLIQLLLSKGARVVDPEGRNILDSAKLVALEEGHMVAASLLEAHARKYGQYVEREDEDDEVESNDVGGDGDLEGEYVEMEDEDDEVESNDVGAMTTWRANEEHGNDEGYDEFVSSILNFD</sequence>
<proteinExistence type="predicted"/>
<evidence type="ECO:0000256" key="4">
    <source>
        <dbReference type="SAM" id="MobiDB-lite"/>
    </source>
</evidence>
<dbReference type="Pfam" id="PF12796">
    <property type="entry name" value="Ank_2"/>
    <property type="match status" value="2"/>
</dbReference>
<dbReference type="Proteomes" id="UP001446871">
    <property type="component" value="Unassembled WGS sequence"/>
</dbReference>
<dbReference type="PROSITE" id="PS50297">
    <property type="entry name" value="ANK_REP_REGION"/>
    <property type="match status" value="3"/>
</dbReference>
<feature type="region of interest" description="Disordered" evidence="4">
    <location>
        <begin position="910"/>
        <end position="929"/>
    </location>
</feature>
<dbReference type="SUPFAM" id="SSF48403">
    <property type="entry name" value="Ankyrin repeat"/>
    <property type="match status" value="2"/>
</dbReference>
<name>A0ABR1U4P6_9PEZI</name>
<comment type="caution">
    <text evidence="6">The sequence shown here is derived from an EMBL/GenBank/DDBJ whole genome shotgun (WGS) entry which is preliminary data.</text>
</comment>
<feature type="repeat" description="ANK" evidence="3">
    <location>
        <begin position="843"/>
        <end position="870"/>
    </location>
</feature>
<dbReference type="Pfam" id="PF00023">
    <property type="entry name" value="Ank"/>
    <property type="match status" value="1"/>
</dbReference>
<evidence type="ECO:0000259" key="5">
    <source>
        <dbReference type="Pfam" id="PF14420"/>
    </source>
</evidence>
<evidence type="ECO:0000256" key="3">
    <source>
        <dbReference type="PROSITE-ProRule" id="PRU00023"/>
    </source>
</evidence>
<feature type="repeat" description="ANK" evidence="3">
    <location>
        <begin position="771"/>
        <end position="803"/>
    </location>
</feature>
<dbReference type="Pfam" id="PF14420">
    <property type="entry name" value="Clr5"/>
    <property type="match status" value="1"/>
</dbReference>
<evidence type="ECO:0000256" key="2">
    <source>
        <dbReference type="ARBA" id="ARBA00023043"/>
    </source>
</evidence>
<feature type="domain" description="Clr5" evidence="5">
    <location>
        <begin position="11"/>
        <end position="62"/>
    </location>
</feature>
<accession>A0ABR1U4P6</accession>
<dbReference type="SMART" id="SM00248">
    <property type="entry name" value="ANK"/>
    <property type="match status" value="7"/>
</dbReference>
<evidence type="ECO:0000313" key="7">
    <source>
        <dbReference type="Proteomes" id="UP001446871"/>
    </source>
</evidence>
<dbReference type="EMBL" id="JAQQWM010000008">
    <property type="protein sequence ID" value="KAK8052923.1"/>
    <property type="molecule type" value="Genomic_DNA"/>
</dbReference>
<protein>
    <recommendedName>
        <fullName evidence="5">Clr5 domain-containing protein</fullName>
    </recommendedName>
</protein>
<keyword evidence="1" id="KW-0677">Repeat</keyword>
<evidence type="ECO:0000313" key="6">
    <source>
        <dbReference type="EMBL" id="KAK8052923.1"/>
    </source>
</evidence>
<dbReference type="PANTHER" id="PTHR24126:SF14">
    <property type="entry name" value="ANK_REP_REGION DOMAIN-CONTAINING PROTEIN"/>
    <property type="match status" value="1"/>
</dbReference>
<dbReference type="PANTHER" id="PTHR24126">
    <property type="entry name" value="ANKYRIN REPEAT, PH AND SEC7 DOMAIN CONTAINING PROTEIN SECG-RELATED"/>
    <property type="match status" value="1"/>
</dbReference>
<gene>
    <name evidence="6" type="ORF">PG996_012224</name>
</gene>
<keyword evidence="2 3" id="KW-0040">ANK repeat</keyword>
<feature type="compositionally biased region" description="Acidic residues" evidence="4">
    <location>
        <begin position="911"/>
        <end position="929"/>
    </location>
</feature>
<dbReference type="InterPro" id="IPR025676">
    <property type="entry name" value="Clr5_dom"/>
</dbReference>
<dbReference type="InterPro" id="IPR036770">
    <property type="entry name" value="Ankyrin_rpt-contain_sf"/>
</dbReference>
<keyword evidence="7" id="KW-1185">Reference proteome</keyword>
<organism evidence="6 7">
    <name type="scientific">Apiospora saccharicola</name>
    <dbReference type="NCBI Taxonomy" id="335842"/>
    <lineage>
        <taxon>Eukaryota</taxon>
        <taxon>Fungi</taxon>
        <taxon>Dikarya</taxon>
        <taxon>Ascomycota</taxon>
        <taxon>Pezizomycotina</taxon>
        <taxon>Sordariomycetes</taxon>
        <taxon>Xylariomycetidae</taxon>
        <taxon>Amphisphaeriales</taxon>
        <taxon>Apiosporaceae</taxon>
        <taxon>Apiospora</taxon>
    </lineage>
</organism>
<dbReference type="InterPro" id="IPR002110">
    <property type="entry name" value="Ankyrin_rpt"/>
</dbReference>